<protein>
    <recommendedName>
        <fullName evidence="4">DUF2568 domain-containing protein</fullName>
    </recommendedName>
</protein>
<keyword evidence="1" id="KW-1133">Transmembrane helix</keyword>
<sequence length="125" mass="12414">MPTAGPGADPGRVWTPLTVVNAGVAFALEIGLLAALCYWGVRTGGSTLVKIVLAVGAPALAATVWGLFLAAGGPTFPLPTAARIVIKLLVLGTAPLALAATGHRVLAAVFAGLVVLTVAVEYTTG</sequence>
<dbReference type="Pfam" id="PF10823">
    <property type="entry name" value="DUF2568"/>
    <property type="match status" value="1"/>
</dbReference>
<evidence type="ECO:0000256" key="1">
    <source>
        <dbReference type="SAM" id="Phobius"/>
    </source>
</evidence>
<dbReference type="GeneID" id="95354172"/>
<evidence type="ECO:0000313" key="3">
    <source>
        <dbReference type="Proteomes" id="UP000617734"/>
    </source>
</evidence>
<dbReference type="InterPro" id="IPR021214">
    <property type="entry name" value="DUF2568"/>
</dbReference>
<reference evidence="2" key="1">
    <citation type="journal article" date="2014" name="Int. J. Syst. Evol. Microbiol.">
        <title>Complete genome sequence of Corynebacterium casei LMG S-19264T (=DSM 44701T), isolated from a smear-ripened cheese.</title>
        <authorList>
            <consortium name="US DOE Joint Genome Institute (JGI-PGF)"/>
            <person name="Walter F."/>
            <person name="Albersmeier A."/>
            <person name="Kalinowski J."/>
            <person name="Ruckert C."/>
        </authorList>
    </citation>
    <scope>NUCLEOTIDE SEQUENCE</scope>
    <source>
        <strain evidence="2">JCM 4646</strain>
    </source>
</reference>
<dbReference type="Proteomes" id="UP000617734">
    <property type="component" value="Unassembled WGS sequence"/>
</dbReference>
<feature type="transmembrane region" description="Helical" evidence="1">
    <location>
        <begin position="105"/>
        <end position="124"/>
    </location>
</feature>
<gene>
    <name evidence="2" type="ORF">GCM10018781_37640</name>
</gene>
<proteinExistence type="predicted"/>
<evidence type="ECO:0008006" key="4">
    <source>
        <dbReference type="Google" id="ProtNLM"/>
    </source>
</evidence>
<organism evidence="2 3">
    <name type="scientific">Kitasatospora indigofera</name>
    <dbReference type="NCBI Taxonomy" id="67307"/>
    <lineage>
        <taxon>Bacteria</taxon>
        <taxon>Bacillati</taxon>
        <taxon>Actinomycetota</taxon>
        <taxon>Actinomycetes</taxon>
        <taxon>Kitasatosporales</taxon>
        <taxon>Streptomycetaceae</taxon>
        <taxon>Kitasatospora</taxon>
    </lineage>
</organism>
<dbReference type="AlphaFoldDB" id="A0A919FWU5"/>
<dbReference type="EMBL" id="BNBO01000020">
    <property type="protein sequence ID" value="GHH73409.1"/>
    <property type="molecule type" value="Genomic_DNA"/>
</dbReference>
<evidence type="ECO:0000313" key="2">
    <source>
        <dbReference type="EMBL" id="GHH73409.1"/>
    </source>
</evidence>
<dbReference type="RefSeq" id="WP_190212022.1">
    <property type="nucleotide sequence ID" value="NZ_BNBO01000020.1"/>
</dbReference>
<accession>A0A919FWU5</accession>
<feature type="transmembrane region" description="Helical" evidence="1">
    <location>
        <begin position="80"/>
        <end position="98"/>
    </location>
</feature>
<reference evidence="2" key="2">
    <citation type="submission" date="2020-09" db="EMBL/GenBank/DDBJ databases">
        <authorList>
            <person name="Sun Q."/>
            <person name="Ohkuma M."/>
        </authorList>
    </citation>
    <scope>NUCLEOTIDE SEQUENCE</scope>
    <source>
        <strain evidence="2">JCM 4646</strain>
    </source>
</reference>
<feature type="transmembrane region" description="Helical" evidence="1">
    <location>
        <begin position="48"/>
        <end position="68"/>
    </location>
</feature>
<keyword evidence="1" id="KW-0472">Membrane</keyword>
<keyword evidence="1" id="KW-0812">Transmembrane</keyword>
<feature type="transmembrane region" description="Helical" evidence="1">
    <location>
        <begin position="20"/>
        <end position="41"/>
    </location>
</feature>
<name>A0A919FWU5_9ACTN</name>
<keyword evidence="3" id="KW-1185">Reference proteome</keyword>
<comment type="caution">
    <text evidence="2">The sequence shown here is derived from an EMBL/GenBank/DDBJ whole genome shotgun (WGS) entry which is preliminary data.</text>
</comment>